<accession>A0ABV6XJ52</accession>
<comment type="caution">
    <text evidence="1">The sequence shown here is derived from an EMBL/GenBank/DDBJ whole genome shotgun (WGS) entry which is preliminary data.</text>
</comment>
<name>A0ABV6XJ52_9ACTN</name>
<sequence length="227" mass="24608">MIPRFNVDIDPEIPGEAAFWMPDPDDLAGDDGIGYFHNTWNLGEVTREEALEVIEQERTILDLVELLAIGVQEYEQVCSAMEYNDPAALPERFSERVGSDAIIETVGDPSSSEPNFGCLELGVAGLSFALATVGCVPAASCRSHFEKHSWSSCPVVYLAADRKQAAWLQPLVQRAGCGFGIDEERPEFLLIMAPSIRQTAELAELILATAAPAGGEGPAVDGQDRLW</sequence>
<gene>
    <name evidence="1" type="ORF">ABUW04_07100</name>
</gene>
<reference evidence="1 2" key="1">
    <citation type="submission" date="2024-06" db="EMBL/GenBank/DDBJ databases">
        <authorList>
            <person name="Lee S.D."/>
        </authorList>
    </citation>
    <scope>NUCLEOTIDE SEQUENCE [LARGE SCALE GENOMIC DNA]</scope>
    <source>
        <strain evidence="1 2">N1-10</strain>
    </source>
</reference>
<protein>
    <submittedName>
        <fullName evidence="1">Uncharacterized protein</fullName>
    </submittedName>
</protein>
<dbReference type="Proteomes" id="UP001592581">
    <property type="component" value="Unassembled WGS sequence"/>
</dbReference>
<organism evidence="1 2">
    <name type="scientific">Streptacidiphilus jeojiensis</name>
    <dbReference type="NCBI Taxonomy" id="3229225"/>
    <lineage>
        <taxon>Bacteria</taxon>
        <taxon>Bacillati</taxon>
        <taxon>Actinomycetota</taxon>
        <taxon>Actinomycetes</taxon>
        <taxon>Kitasatosporales</taxon>
        <taxon>Streptomycetaceae</taxon>
        <taxon>Streptacidiphilus</taxon>
    </lineage>
</organism>
<keyword evidence="2" id="KW-1185">Reference proteome</keyword>
<proteinExistence type="predicted"/>
<evidence type="ECO:0000313" key="1">
    <source>
        <dbReference type="EMBL" id="MFC1438022.1"/>
    </source>
</evidence>
<evidence type="ECO:0000313" key="2">
    <source>
        <dbReference type="Proteomes" id="UP001592581"/>
    </source>
</evidence>
<dbReference type="EMBL" id="JBEUKS010000002">
    <property type="protein sequence ID" value="MFC1438022.1"/>
    <property type="molecule type" value="Genomic_DNA"/>
</dbReference>
<dbReference type="RefSeq" id="WP_380563614.1">
    <property type="nucleotide sequence ID" value="NZ_JBEUKS010000002.1"/>
</dbReference>